<dbReference type="InterPro" id="IPR020084">
    <property type="entry name" value="NUDIX_hydrolase_CS"/>
</dbReference>
<evidence type="ECO:0000313" key="5">
    <source>
        <dbReference type="EMBL" id="QRG09560.1"/>
    </source>
</evidence>
<dbReference type="EMBL" id="CP063362">
    <property type="protein sequence ID" value="QRG09560.1"/>
    <property type="molecule type" value="Genomic_DNA"/>
</dbReference>
<evidence type="ECO:0000256" key="2">
    <source>
        <dbReference type="ARBA" id="ARBA00022801"/>
    </source>
</evidence>
<evidence type="ECO:0000313" key="6">
    <source>
        <dbReference type="Proteomes" id="UP000596427"/>
    </source>
</evidence>
<dbReference type="PANTHER" id="PTHR43046:SF16">
    <property type="entry name" value="ADP-RIBOSE PYROPHOSPHATASE YJHB-RELATED"/>
    <property type="match status" value="1"/>
</dbReference>
<dbReference type="KEGG" id="xdi:EZH22_08760"/>
<dbReference type="PROSITE" id="PS00893">
    <property type="entry name" value="NUDIX_BOX"/>
    <property type="match status" value="1"/>
</dbReference>
<dbReference type="PANTHER" id="PTHR43046">
    <property type="entry name" value="GDP-MANNOSE MANNOSYL HYDROLASE"/>
    <property type="match status" value="1"/>
</dbReference>
<dbReference type="SUPFAM" id="SSF55811">
    <property type="entry name" value="Nudix"/>
    <property type="match status" value="1"/>
</dbReference>
<dbReference type="InterPro" id="IPR020476">
    <property type="entry name" value="Nudix_hydrolase"/>
</dbReference>
<dbReference type="InterPro" id="IPR015797">
    <property type="entry name" value="NUDIX_hydrolase-like_dom_sf"/>
</dbReference>
<keyword evidence="2 3" id="KW-0378">Hydrolase</keyword>
<dbReference type="PRINTS" id="PR00502">
    <property type="entry name" value="NUDIXFAMILY"/>
</dbReference>
<evidence type="ECO:0000256" key="1">
    <source>
        <dbReference type="ARBA" id="ARBA00001946"/>
    </source>
</evidence>
<dbReference type="PROSITE" id="PS51462">
    <property type="entry name" value="NUDIX"/>
    <property type="match status" value="1"/>
</dbReference>
<keyword evidence="6" id="KW-1185">Reference proteome</keyword>
<sequence>MRSFLNLQSLMNVVRRVRHGMTLGVRVMAHDTDGRLLLVRHTYVAGWHFPGGGVDIGETAEAAARRELQEEANVDVAGDLALAGLFFNPRVGGRDHVALFRAGQILAGPRPERNLEIVAADFFAYDALPEDVSPATRRRLDEWRNGLPPAGTW</sequence>
<dbReference type="CDD" id="cd04680">
    <property type="entry name" value="NUDIX_Hydrolase"/>
    <property type="match status" value="1"/>
</dbReference>
<feature type="domain" description="Nudix hydrolase" evidence="4">
    <location>
        <begin position="20"/>
        <end position="145"/>
    </location>
</feature>
<comment type="similarity">
    <text evidence="3">Belongs to the Nudix hydrolase family.</text>
</comment>
<organism evidence="5 6">
    <name type="scientific">Xanthobacter dioxanivorans</name>
    <dbReference type="NCBI Taxonomy" id="2528964"/>
    <lineage>
        <taxon>Bacteria</taxon>
        <taxon>Pseudomonadati</taxon>
        <taxon>Pseudomonadota</taxon>
        <taxon>Alphaproteobacteria</taxon>
        <taxon>Hyphomicrobiales</taxon>
        <taxon>Xanthobacteraceae</taxon>
        <taxon>Xanthobacter</taxon>
    </lineage>
</organism>
<evidence type="ECO:0000256" key="3">
    <source>
        <dbReference type="RuleBase" id="RU003476"/>
    </source>
</evidence>
<protein>
    <submittedName>
        <fullName evidence="5">NUDIX domain-containing protein</fullName>
    </submittedName>
</protein>
<dbReference type="InterPro" id="IPR000086">
    <property type="entry name" value="NUDIX_hydrolase_dom"/>
</dbReference>
<evidence type="ECO:0000259" key="4">
    <source>
        <dbReference type="PROSITE" id="PS51462"/>
    </source>
</evidence>
<reference evidence="5 6" key="1">
    <citation type="submission" date="2020-10" db="EMBL/GenBank/DDBJ databases">
        <title>Degradation of 1,4-Dioxane by Xanthobacter sp. YN2, via a Novel Group-2 Soluble Di-Iron Monooxygenase.</title>
        <authorList>
            <person name="Ma F."/>
            <person name="Wang Y."/>
            <person name="Yang J."/>
            <person name="Guo H."/>
            <person name="Su D."/>
            <person name="Yu L."/>
        </authorList>
    </citation>
    <scope>NUCLEOTIDE SEQUENCE [LARGE SCALE GENOMIC DNA]</scope>
    <source>
        <strain evidence="5 6">YN2</strain>
    </source>
</reference>
<dbReference type="Proteomes" id="UP000596427">
    <property type="component" value="Chromosome"/>
</dbReference>
<accession>A0A974PUZ8</accession>
<gene>
    <name evidence="5" type="ORF">EZH22_08760</name>
</gene>
<dbReference type="GO" id="GO:0016787">
    <property type="term" value="F:hydrolase activity"/>
    <property type="evidence" value="ECO:0007669"/>
    <property type="project" value="UniProtKB-KW"/>
</dbReference>
<proteinExistence type="inferred from homology"/>
<dbReference type="AlphaFoldDB" id="A0A974PUZ8"/>
<name>A0A974PUZ8_9HYPH</name>
<comment type="cofactor">
    <cofactor evidence="1">
        <name>Mg(2+)</name>
        <dbReference type="ChEBI" id="CHEBI:18420"/>
    </cofactor>
</comment>
<dbReference type="Pfam" id="PF00293">
    <property type="entry name" value="NUDIX"/>
    <property type="match status" value="1"/>
</dbReference>
<dbReference type="Gene3D" id="3.90.79.10">
    <property type="entry name" value="Nucleoside Triphosphate Pyrophosphohydrolase"/>
    <property type="match status" value="1"/>
</dbReference>